<dbReference type="RefSeq" id="XP_060454816.1">
    <property type="nucleotide sequence ID" value="XM_060597976.1"/>
</dbReference>
<feature type="region of interest" description="Disordered" evidence="1">
    <location>
        <begin position="33"/>
        <end position="55"/>
    </location>
</feature>
<dbReference type="GeneID" id="85493421"/>
<proteinExistence type="predicted"/>
<dbReference type="KEGG" id="ccac:CcaHIS019_0209120"/>
<keyword evidence="2" id="KW-0812">Transmembrane</keyword>
<dbReference type="Proteomes" id="UP001233271">
    <property type="component" value="Chromosome 2"/>
</dbReference>
<keyword evidence="4" id="KW-1185">Reference proteome</keyword>
<dbReference type="AlphaFoldDB" id="A0AA48I9H0"/>
<dbReference type="EMBL" id="AP028213">
    <property type="protein sequence ID" value="BEI89550.1"/>
    <property type="molecule type" value="Genomic_DNA"/>
</dbReference>
<protein>
    <submittedName>
        <fullName evidence="3">Uncharacterized protein</fullName>
    </submittedName>
</protein>
<gene>
    <name evidence="3" type="ORF">CcaverHIS019_0209120</name>
</gene>
<feature type="compositionally biased region" description="Polar residues" evidence="1">
    <location>
        <begin position="35"/>
        <end position="44"/>
    </location>
</feature>
<evidence type="ECO:0000313" key="3">
    <source>
        <dbReference type="EMBL" id="BEI89550.1"/>
    </source>
</evidence>
<keyword evidence="2" id="KW-1133">Transmembrane helix</keyword>
<evidence type="ECO:0000256" key="1">
    <source>
        <dbReference type="SAM" id="MobiDB-lite"/>
    </source>
</evidence>
<evidence type="ECO:0000256" key="2">
    <source>
        <dbReference type="SAM" id="Phobius"/>
    </source>
</evidence>
<organism evidence="3 4">
    <name type="scientific">Cutaneotrichosporon cavernicola</name>
    <dbReference type="NCBI Taxonomy" id="279322"/>
    <lineage>
        <taxon>Eukaryota</taxon>
        <taxon>Fungi</taxon>
        <taxon>Dikarya</taxon>
        <taxon>Basidiomycota</taxon>
        <taxon>Agaricomycotina</taxon>
        <taxon>Tremellomycetes</taxon>
        <taxon>Trichosporonales</taxon>
        <taxon>Trichosporonaceae</taxon>
        <taxon>Cutaneotrichosporon</taxon>
    </lineage>
</organism>
<reference evidence="3" key="1">
    <citation type="journal article" date="2023" name="BMC Genomics">
        <title>Chromosome-level genome assemblies of Cutaneotrichosporon spp. (Trichosporonales, Basidiomycota) reveal imbalanced evolution between nucleotide sequences and chromosome synteny.</title>
        <authorList>
            <person name="Kobayashi Y."/>
            <person name="Kayamori A."/>
            <person name="Aoki K."/>
            <person name="Shiwa Y."/>
            <person name="Matsutani M."/>
            <person name="Fujita N."/>
            <person name="Sugita T."/>
            <person name="Iwasaki W."/>
            <person name="Tanaka N."/>
            <person name="Takashima M."/>
        </authorList>
    </citation>
    <scope>NUCLEOTIDE SEQUENCE</scope>
    <source>
        <strain evidence="3">HIS019</strain>
    </source>
</reference>
<keyword evidence="2" id="KW-0472">Membrane</keyword>
<name>A0AA48I9H0_9TREE</name>
<accession>A0AA48I9H0</accession>
<evidence type="ECO:0000313" key="4">
    <source>
        <dbReference type="Proteomes" id="UP001233271"/>
    </source>
</evidence>
<feature type="transmembrane region" description="Helical" evidence="2">
    <location>
        <begin position="163"/>
        <end position="184"/>
    </location>
</feature>
<sequence length="237" mass="26055">MSSRETSPPLEVAPRAPSPERLGIDIWFLSEAERGQTNSKNSKSPAPKQGFARIPTTSEMRTVLSNIRAAVPLFKDAARSAFLPLPRKEVLDPDATQHQVEEEIVSVPETTSVINHSNPYIGQARPEAKYRFRTLVRSPLAMTLPLTAADLDREIEPPSKHDWLTLYLATLALLIWAAVIYSALDRGLVTKVWENGLNWRVLPGALTDPARTWAVADDVLGVAGVCNGGVCQWTPLV</sequence>